<protein>
    <submittedName>
        <fullName evidence="2">Nuclear transport factor 2 family protein</fullName>
    </submittedName>
</protein>
<evidence type="ECO:0000313" key="2">
    <source>
        <dbReference type="EMBL" id="MEX1670912.1"/>
    </source>
</evidence>
<dbReference type="InterPro" id="IPR032710">
    <property type="entry name" value="NTF2-like_dom_sf"/>
</dbReference>
<evidence type="ECO:0000259" key="1">
    <source>
        <dbReference type="Pfam" id="PF13577"/>
    </source>
</evidence>
<dbReference type="Gene3D" id="3.10.450.50">
    <property type="match status" value="1"/>
</dbReference>
<organism evidence="2 3">
    <name type="scientific">Zhongshania guokunii</name>
    <dbReference type="NCBI Taxonomy" id="641783"/>
    <lineage>
        <taxon>Bacteria</taxon>
        <taxon>Pseudomonadati</taxon>
        <taxon>Pseudomonadota</taxon>
        <taxon>Gammaproteobacteria</taxon>
        <taxon>Cellvibrionales</taxon>
        <taxon>Spongiibacteraceae</taxon>
        <taxon>Zhongshania</taxon>
    </lineage>
</organism>
<gene>
    <name evidence="2" type="ORF">AB4876_18535</name>
</gene>
<dbReference type="EMBL" id="JBFRYA010000024">
    <property type="protein sequence ID" value="MEX1670912.1"/>
    <property type="molecule type" value="Genomic_DNA"/>
</dbReference>
<feature type="domain" description="SnoaL-like" evidence="1">
    <location>
        <begin position="8"/>
        <end position="131"/>
    </location>
</feature>
<reference evidence="2 3" key="1">
    <citation type="journal article" date="2011" name="Int. J. Syst. Evol. Microbiol.">
        <title>Zhongshania antarctica gen. nov., sp. nov. and Zhongshania guokunii sp. nov., gammaproteobacteria respectively isolated from coastal attached (fast) ice and surface seawater of the Antarctic.</title>
        <authorList>
            <person name="Li H.J."/>
            <person name="Zhang X.Y."/>
            <person name="Chen C.X."/>
            <person name="Zhang Y.J."/>
            <person name="Gao Z.M."/>
            <person name="Yu Y."/>
            <person name="Chen X.L."/>
            <person name="Chen B."/>
            <person name="Zhang Y.Z."/>
        </authorList>
    </citation>
    <scope>NUCLEOTIDE SEQUENCE [LARGE SCALE GENOMIC DNA]</scope>
    <source>
        <strain evidence="2 3">ZS6-22T</strain>
    </source>
</reference>
<dbReference type="SUPFAM" id="SSF54427">
    <property type="entry name" value="NTF2-like"/>
    <property type="match status" value="1"/>
</dbReference>
<dbReference type="InterPro" id="IPR037401">
    <property type="entry name" value="SnoaL-like"/>
</dbReference>
<comment type="caution">
    <text evidence="2">The sequence shown here is derived from an EMBL/GenBank/DDBJ whole genome shotgun (WGS) entry which is preliminary data.</text>
</comment>
<proteinExistence type="predicted"/>
<name>A0ABV3UAC3_9GAMM</name>
<keyword evidence="3" id="KW-1185">Reference proteome</keyword>
<dbReference type="CDD" id="cd00531">
    <property type="entry name" value="NTF2_like"/>
    <property type="match status" value="1"/>
</dbReference>
<evidence type="ECO:0000313" key="3">
    <source>
        <dbReference type="Proteomes" id="UP001557485"/>
    </source>
</evidence>
<dbReference type="Proteomes" id="UP001557485">
    <property type="component" value="Unassembled WGS sequence"/>
</dbReference>
<dbReference type="Pfam" id="PF13577">
    <property type="entry name" value="SnoaL_4"/>
    <property type="match status" value="1"/>
</dbReference>
<accession>A0ABV3UAC3</accession>
<dbReference type="RefSeq" id="WP_368383183.1">
    <property type="nucleotide sequence ID" value="NZ_JBFRYA010000024.1"/>
</dbReference>
<sequence length="139" mass="15500">MSQHLDEVRSQCNQLIHAFAYFVDHREFSEAVALFTENGEFERPDGHVKGHTEIAALWANRPASVVTRHLCGVAHFTEISATTATAVTPFTLYQTQHEGEGLPQVSKPAGIGEFTDKFSLTDDGWKIAHRRGMPVLMYS</sequence>